<dbReference type="CDD" id="cd07814">
    <property type="entry name" value="SRPBCC_CalC_Aha1-like"/>
    <property type="match status" value="1"/>
</dbReference>
<gene>
    <name evidence="3" type="ORF">H3H32_35790</name>
</gene>
<dbReference type="SUPFAM" id="SSF55961">
    <property type="entry name" value="Bet v1-like"/>
    <property type="match status" value="1"/>
</dbReference>
<dbReference type="KEGG" id="sfol:H3H32_35790"/>
<dbReference type="InterPro" id="IPR023393">
    <property type="entry name" value="START-like_dom_sf"/>
</dbReference>
<dbReference type="Proteomes" id="UP000515369">
    <property type="component" value="Chromosome"/>
</dbReference>
<keyword evidence="4" id="KW-1185">Reference proteome</keyword>
<evidence type="ECO:0000256" key="1">
    <source>
        <dbReference type="ARBA" id="ARBA00006817"/>
    </source>
</evidence>
<dbReference type="InterPro" id="IPR013538">
    <property type="entry name" value="ASHA1/2-like_C"/>
</dbReference>
<organism evidence="3 4">
    <name type="scientific">Spirosoma foliorum</name>
    <dbReference type="NCBI Taxonomy" id="2710596"/>
    <lineage>
        <taxon>Bacteria</taxon>
        <taxon>Pseudomonadati</taxon>
        <taxon>Bacteroidota</taxon>
        <taxon>Cytophagia</taxon>
        <taxon>Cytophagales</taxon>
        <taxon>Cytophagaceae</taxon>
        <taxon>Spirosoma</taxon>
    </lineage>
</organism>
<evidence type="ECO:0000259" key="2">
    <source>
        <dbReference type="Pfam" id="PF08327"/>
    </source>
</evidence>
<dbReference type="Pfam" id="PF08327">
    <property type="entry name" value="AHSA1"/>
    <property type="match status" value="1"/>
</dbReference>
<evidence type="ECO:0000313" key="4">
    <source>
        <dbReference type="Proteomes" id="UP000515369"/>
    </source>
</evidence>
<accession>A0A7G5GWD1</accession>
<protein>
    <submittedName>
        <fullName evidence="3">SRPBCC domain-containing protein</fullName>
    </submittedName>
</protein>
<feature type="domain" description="Activator of Hsp90 ATPase homologue 1/2-like C-terminal" evidence="2">
    <location>
        <begin position="12"/>
        <end position="142"/>
    </location>
</feature>
<evidence type="ECO:0000313" key="3">
    <source>
        <dbReference type="EMBL" id="QMW03173.1"/>
    </source>
</evidence>
<sequence length="152" mass="17315">MEAYITKTVTINAQASTVWRHLTVPDLMKQWMLDTDMAIDIITDWEAGSPIRMKGTMHGIDFENTGTVLTNVPDKTLQYTHLSSLSHLPNTPENQCVLTFTLTPVERLTQLTLTITNFPTDAIFRHLDFYWRTAIDLLKEAAEKDSFIINAD</sequence>
<comment type="similarity">
    <text evidence="1">Belongs to the AHA1 family.</text>
</comment>
<reference evidence="3 4" key="1">
    <citation type="submission" date="2020-07" db="EMBL/GenBank/DDBJ databases">
        <title>Spirosoma foliorum sp. nov., isolated from the leaves on the Nejang mountain Korea, Republic of.</title>
        <authorList>
            <person name="Ho H."/>
            <person name="Lee Y.-J."/>
            <person name="Nurcahyanto D.-A."/>
            <person name="Kim S.-G."/>
        </authorList>
    </citation>
    <scope>NUCLEOTIDE SEQUENCE [LARGE SCALE GENOMIC DNA]</scope>
    <source>
        <strain evidence="3 4">PL0136</strain>
    </source>
</reference>
<dbReference type="Gene3D" id="3.30.530.20">
    <property type="match status" value="1"/>
</dbReference>
<dbReference type="RefSeq" id="WP_182460460.1">
    <property type="nucleotide sequence ID" value="NZ_CP059732.1"/>
</dbReference>
<dbReference type="AlphaFoldDB" id="A0A7G5GWD1"/>
<dbReference type="EMBL" id="CP059732">
    <property type="protein sequence ID" value="QMW03173.1"/>
    <property type="molecule type" value="Genomic_DNA"/>
</dbReference>
<name>A0A7G5GWD1_9BACT</name>
<proteinExistence type="inferred from homology"/>